<gene>
    <name evidence="2" type="ORF">ZHAS_00011140</name>
</gene>
<evidence type="ECO:0000313" key="3">
    <source>
        <dbReference type="EnsemblMetazoa" id="ASIC011140-PA"/>
    </source>
</evidence>
<keyword evidence="4" id="KW-1185">Reference proteome</keyword>
<dbReference type="Proteomes" id="UP000030765">
    <property type="component" value="Unassembled WGS sequence"/>
</dbReference>
<evidence type="ECO:0000313" key="4">
    <source>
        <dbReference type="Proteomes" id="UP000030765"/>
    </source>
</evidence>
<dbReference type="EMBL" id="ATLV01018752">
    <property type="status" value="NOT_ANNOTATED_CDS"/>
    <property type="molecule type" value="Genomic_DNA"/>
</dbReference>
<reference evidence="2 4" key="1">
    <citation type="journal article" date="2014" name="BMC Genomics">
        <title>Genome sequence of Anopheles sinensis provides insight into genetics basis of mosquito competence for malaria parasites.</title>
        <authorList>
            <person name="Zhou D."/>
            <person name="Zhang D."/>
            <person name="Ding G."/>
            <person name="Shi L."/>
            <person name="Hou Q."/>
            <person name="Ye Y."/>
            <person name="Xu Y."/>
            <person name="Zhou H."/>
            <person name="Xiong C."/>
            <person name="Li S."/>
            <person name="Yu J."/>
            <person name="Hong S."/>
            <person name="Yu X."/>
            <person name="Zou P."/>
            <person name="Chen C."/>
            <person name="Chang X."/>
            <person name="Wang W."/>
            <person name="Lv Y."/>
            <person name="Sun Y."/>
            <person name="Ma L."/>
            <person name="Shen B."/>
            <person name="Zhu C."/>
        </authorList>
    </citation>
    <scope>NUCLEOTIDE SEQUENCE [LARGE SCALE GENOMIC DNA]</scope>
</reference>
<evidence type="ECO:0000256" key="1">
    <source>
        <dbReference type="SAM" id="MobiDB-lite"/>
    </source>
</evidence>
<feature type="compositionally biased region" description="Polar residues" evidence="1">
    <location>
        <begin position="39"/>
        <end position="68"/>
    </location>
</feature>
<feature type="region of interest" description="Disordered" evidence="1">
    <location>
        <begin position="39"/>
        <end position="86"/>
    </location>
</feature>
<evidence type="ECO:0000313" key="2">
    <source>
        <dbReference type="EMBL" id="KFB43346.1"/>
    </source>
</evidence>
<protein>
    <submittedName>
        <fullName evidence="2 3">Uncharacterized protein</fullName>
    </submittedName>
</protein>
<name>A0A084VZF2_ANOSI</name>
<accession>A0A084VZF2</accession>
<proteinExistence type="predicted"/>
<feature type="compositionally biased region" description="Basic and acidic residues" evidence="1">
    <location>
        <begin position="76"/>
        <end position="86"/>
    </location>
</feature>
<dbReference type="EMBL" id="KE525248">
    <property type="protein sequence ID" value="KFB43346.1"/>
    <property type="molecule type" value="Genomic_DNA"/>
</dbReference>
<dbReference type="AlphaFoldDB" id="A0A084VZF2"/>
<reference evidence="3" key="2">
    <citation type="submission" date="2020-05" db="UniProtKB">
        <authorList>
            <consortium name="EnsemblMetazoa"/>
        </authorList>
    </citation>
    <scope>IDENTIFICATION</scope>
</reference>
<dbReference type="EnsemblMetazoa" id="ASIC011140-RA">
    <property type="protein sequence ID" value="ASIC011140-PA"/>
    <property type="gene ID" value="ASIC011140"/>
</dbReference>
<dbReference type="VEuPathDB" id="VectorBase:ASIC011140"/>
<organism evidence="2">
    <name type="scientific">Anopheles sinensis</name>
    <name type="common">Mosquito</name>
    <dbReference type="NCBI Taxonomy" id="74873"/>
    <lineage>
        <taxon>Eukaryota</taxon>
        <taxon>Metazoa</taxon>
        <taxon>Ecdysozoa</taxon>
        <taxon>Arthropoda</taxon>
        <taxon>Hexapoda</taxon>
        <taxon>Insecta</taxon>
        <taxon>Pterygota</taxon>
        <taxon>Neoptera</taxon>
        <taxon>Endopterygota</taxon>
        <taxon>Diptera</taxon>
        <taxon>Nematocera</taxon>
        <taxon>Culicoidea</taxon>
        <taxon>Culicidae</taxon>
        <taxon>Anophelinae</taxon>
        <taxon>Anopheles</taxon>
    </lineage>
</organism>
<sequence>MPEFPRLRATPGRALPVRIKRKPTPDRVCPRYPPLRTKQQLKGSRTTNHGFGPETSVTVRLASSASRSTKNRSRRKVDLELGRSRA</sequence>